<dbReference type="SUPFAM" id="SSF51735">
    <property type="entry name" value="NAD(P)-binding Rossmann-fold domains"/>
    <property type="match status" value="1"/>
</dbReference>
<dbReference type="InterPro" id="IPR001236">
    <property type="entry name" value="Lactate/malate_DH_N"/>
</dbReference>
<evidence type="ECO:0000256" key="7">
    <source>
        <dbReference type="HAMAP-Rule" id="MF_00488"/>
    </source>
</evidence>
<comment type="activity regulation">
    <text evidence="7">Allosterically activated by fructose 1,6-bisphosphate (FBP).</text>
</comment>
<dbReference type="PANTHER" id="PTHR43128">
    <property type="entry name" value="L-2-HYDROXYCARBOXYLATE DEHYDROGENASE (NAD(P)(+))"/>
    <property type="match status" value="1"/>
</dbReference>
<feature type="binding site" evidence="7">
    <location>
        <begin position="76"/>
        <end position="77"/>
    </location>
    <ligand>
        <name>NAD(+)</name>
        <dbReference type="ChEBI" id="CHEBI:57540"/>
    </ligand>
</feature>
<dbReference type="InterPro" id="IPR011304">
    <property type="entry name" value="L-lactate_DH"/>
</dbReference>
<feature type="binding site" evidence="7">
    <location>
        <position position="11"/>
    </location>
    <ligand>
        <name>NAD(+)</name>
        <dbReference type="ChEBI" id="CHEBI:57540"/>
    </ligand>
</feature>
<dbReference type="PIRSF" id="PIRSF000102">
    <property type="entry name" value="Lac_mal_DH"/>
    <property type="match status" value="1"/>
</dbReference>
<evidence type="ECO:0000259" key="9">
    <source>
        <dbReference type="Pfam" id="PF02866"/>
    </source>
</evidence>
<protein>
    <recommendedName>
        <fullName evidence="3 7">L-lactate dehydrogenase</fullName>
        <shortName evidence="7">L-LDH</shortName>
        <ecNumber evidence="3 7">1.1.1.27</ecNumber>
    </recommendedName>
</protein>
<evidence type="ECO:0000256" key="5">
    <source>
        <dbReference type="ARBA" id="ARBA00023027"/>
    </source>
</evidence>
<feature type="binding site" evidence="7">
    <location>
        <position position="153"/>
    </location>
    <ligand>
        <name>beta-D-fructose 1,6-bisphosphate</name>
        <dbReference type="ChEBI" id="CHEBI:32966"/>
        <note>allosteric activator</note>
    </ligand>
</feature>
<gene>
    <name evidence="7" type="primary">ldh</name>
    <name evidence="10" type="ORF">J8F10_17150</name>
</gene>
<feature type="domain" description="Lactate/malate dehydrogenase N-terminal" evidence="8">
    <location>
        <begin position="1"/>
        <end position="142"/>
    </location>
</feature>
<feature type="binding site" evidence="7">
    <location>
        <position position="32"/>
    </location>
    <ligand>
        <name>NAD(+)</name>
        <dbReference type="ChEBI" id="CHEBI:57540"/>
    </ligand>
</feature>
<dbReference type="InterPro" id="IPR018177">
    <property type="entry name" value="L-lactate_DH_AS"/>
</dbReference>
<feature type="binding site" evidence="7">
    <location>
        <position position="79"/>
    </location>
    <ligand>
        <name>substrate</name>
    </ligand>
</feature>
<dbReference type="GO" id="GO:0004459">
    <property type="term" value="F:L-lactate dehydrogenase (NAD+) activity"/>
    <property type="evidence" value="ECO:0007669"/>
    <property type="project" value="UniProtKB-EC"/>
</dbReference>
<dbReference type="InterPro" id="IPR022383">
    <property type="entry name" value="Lactate/malate_DH_C"/>
</dbReference>
<dbReference type="HAMAP" id="MF_00488">
    <property type="entry name" value="Lactate_dehydrog"/>
    <property type="match status" value="1"/>
</dbReference>
<organism evidence="10 11">
    <name type="scientific">Gemmata palustris</name>
    <dbReference type="NCBI Taxonomy" id="2822762"/>
    <lineage>
        <taxon>Bacteria</taxon>
        <taxon>Pseudomonadati</taxon>
        <taxon>Planctomycetota</taxon>
        <taxon>Planctomycetia</taxon>
        <taxon>Gemmatales</taxon>
        <taxon>Gemmataceae</taxon>
        <taxon>Gemmata</taxon>
    </lineage>
</organism>
<comment type="catalytic activity">
    <reaction evidence="6 7">
        <text>(S)-lactate + NAD(+) = pyruvate + NADH + H(+)</text>
        <dbReference type="Rhea" id="RHEA:23444"/>
        <dbReference type="ChEBI" id="CHEBI:15361"/>
        <dbReference type="ChEBI" id="CHEBI:15378"/>
        <dbReference type="ChEBI" id="CHEBI:16651"/>
        <dbReference type="ChEBI" id="CHEBI:57540"/>
        <dbReference type="ChEBI" id="CHEBI:57945"/>
        <dbReference type="EC" id="1.1.1.27"/>
    </reaction>
</comment>
<name>A0ABS5BTF1_9BACT</name>
<reference evidence="10 11" key="1">
    <citation type="submission" date="2021-04" db="EMBL/GenBank/DDBJ databases">
        <authorList>
            <person name="Ivanova A."/>
        </authorList>
    </citation>
    <scope>NUCLEOTIDE SEQUENCE [LARGE SCALE GENOMIC DNA]</scope>
    <source>
        <strain evidence="10 11">G18</strain>
    </source>
</reference>
<comment type="function">
    <text evidence="7">Catalyzes the conversion of lactate to pyruvate.</text>
</comment>
<feature type="binding site" evidence="7">
    <location>
        <position position="168"/>
    </location>
    <ligand>
        <name>beta-D-fructose 1,6-bisphosphate</name>
        <dbReference type="ChEBI" id="CHEBI:32966"/>
        <note>allosteric activator</note>
    </ligand>
</feature>
<dbReference type="PANTHER" id="PTHR43128:SF16">
    <property type="entry name" value="L-LACTATE DEHYDROGENASE"/>
    <property type="match status" value="1"/>
</dbReference>
<evidence type="ECO:0000259" key="8">
    <source>
        <dbReference type="Pfam" id="PF00056"/>
    </source>
</evidence>
<keyword evidence="7" id="KW-0597">Phosphoprotein</keyword>
<dbReference type="EMBL" id="JAGKQQ010000001">
    <property type="protein sequence ID" value="MBP3956999.1"/>
    <property type="molecule type" value="Genomic_DNA"/>
</dbReference>
<keyword evidence="7" id="KW-0021">Allosteric enzyme</keyword>
<feature type="binding site" evidence="7">
    <location>
        <begin position="148"/>
        <end position="151"/>
    </location>
    <ligand>
        <name>substrate</name>
    </ligand>
</feature>
<keyword evidence="4 7" id="KW-0560">Oxidoreductase</keyword>
<dbReference type="InterPro" id="IPR015955">
    <property type="entry name" value="Lactate_DH/Glyco_Ohase_4_C"/>
</dbReference>
<evidence type="ECO:0000256" key="6">
    <source>
        <dbReference type="ARBA" id="ARBA00049258"/>
    </source>
</evidence>
<feature type="binding site" evidence="7">
    <location>
        <position position="62"/>
    </location>
    <ligand>
        <name>NAD(+)</name>
        <dbReference type="ChEBI" id="CHEBI:57540"/>
    </ligand>
</feature>
<dbReference type="SUPFAM" id="SSF56327">
    <property type="entry name" value="LDH C-terminal domain-like"/>
    <property type="match status" value="1"/>
</dbReference>
<feature type="binding site" evidence="7">
    <location>
        <position position="230"/>
    </location>
    <ligand>
        <name>substrate</name>
    </ligand>
</feature>
<dbReference type="Gene3D" id="3.40.50.720">
    <property type="entry name" value="NAD(P)-binding Rossmann-like Domain"/>
    <property type="match status" value="1"/>
</dbReference>
<dbReference type="InterPro" id="IPR036291">
    <property type="entry name" value="NAD(P)-bd_dom_sf"/>
</dbReference>
<keyword evidence="5 7" id="KW-0520">NAD</keyword>
<dbReference type="InterPro" id="IPR001557">
    <property type="entry name" value="L-lactate/malate_DH"/>
</dbReference>
<evidence type="ECO:0000256" key="1">
    <source>
        <dbReference type="ARBA" id="ARBA00004843"/>
    </source>
</evidence>
<dbReference type="PRINTS" id="PR00086">
    <property type="entry name" value="LLDHDRGNASE"/>
</dbReference>
<dbReference type="EC" id="1.1.1.27" evidence="3 7"/>
<comment type="subunit">
    <text evidence="7">Homotetramer.</text>
</comment>
<comment type="caution">
    <text evidence="7">Lacks conserved residue(s) required for the propagation of feature annotation.</text>
</comment>
<feature type="modified residue" description="Phosphotyrosine" evidence="7">
    <location>
        <position position="221"/>
    </location>
</feature>
<sequence length="319" mass="33571">MKIGVVGSGLVGSTAAYALVMRGVGREIVLVDKNEARAAAEADDIRHAVPFAHALEVRAGNYTDLAGCRAVVLCAGVGQKPGESRLQLLRRNAAVFREVVPTVLRHAPDAVIIVATNPVDVMTHLAARFAAEAGAPPGRVFGSGTTLDTARFRTLLGAFCGVDSHHVHGHVIGEHGDSEVLTWSLVSVGGMSLDAFVERRGLDLSEPVRATIDEKVRRAAYTIIGGKGATYYGIGCALARIVETVLHDQRSILTVCAPAPDVLGVKDVTVSLPRLVGGAGVLETFPLPLNPTEHAQLRTSARVIRDALDELDRPDPGPG</sequence>
<keyword evidence="11" id="KW-1185">Reference proteome</keyword>
<comment type="subcellular location">
    <subcellularLocation>
        <location evidence="7">Cytoplasm</location>
    </subcellularLocation>
</comment>
<comment type="caution">
    <text evidence="10">The sequence shown here is derived from an EMBL/GenBank/DDBJ whole genome shotgun (WGS) entry which is preliminary data.</text>
</comment>
<feature type="binding site" evidence="7">
    <location>
        <position position="143"/>
    </location>
    <ligand>
        <name>NAD(+)</name>
        <dbReference type="ChEBI" id="CHEBI:57540"/>
    </ligand>
</feature>
<dbReference type="Gene3D" id="3.90.110.10">
    <property type="entry name" value="Lactate dehydrogenase/glycoside hydrolase, family 4, C-terminal"/>
    <property type="match status" value="1"/>
</dbReference>
<accession>A0ABS5BTF1</accession>
<evidence type="ECO:0000313" key="11">
    <source>
        <dbReference type="Proteomes" id="UP000676565"/>
    </source>
</evidence>
<feature type="binding site" evidence="7">
    <location>
        <position position="85"/>
    </location>
    <ligand>
        <name>substrate</name>
    </ligand>
</feature>
<dbReference type="RefSeq" id="WP_210655646.1">
    <property type="nucleotide sequence ID" value="NZ_JAGKQQ010000001.1"/>
</dbReference>
<proteinExistence type="inferred from homology"/>
<keyword evidence="7" id="KW-0963">Cytoplasm</keyword>
<feature type="binding site" evidence="7">
    <location>
        <begin position="117"/>
        <end position="120"/>
    </location>
    <ligand>
        <name>substrate</name>
    </ligand>
</feature>
<dbReference type="PROSITE" id="PS00064">
    <property type="entry name" value="L_LDH"/>
    <property type="match status" value="1"/>
</dbReference>
<dbReference type="Pfam" id="PF00056">
    <property type="entry name" value="Ldh_1_N"/>
    <property type="match status" value="1"/>
</dbReference>
<dbReference type="Pfam" id="PF02866">
    <property type="entry name" value="Ldh_1_C"/>
    <property type="match status" value="1"/>
</dbReference>
<comment type="similarity">
    <text evidence="2 7">Belongs to the LDH/MDH superfamily. LDH family.</text>
</comment>
<comment type="pathway">
    <text evidence="1 7">Fermentation; pyruvate fermentation to lactate; (S)-lactate from pyruvate: step 1/1.</text>
</comment>
<evidence type="ECO:0000256" key="2">
    <source>
        <dbReference type="ARBA" id="ARBA00006054"/>
    </source>
</evidence>
<feature type="binding site" evidence="7">
    <location>
        <position position="37"/>
    </location>
    <ligand>
        <name>NAD(+)</name>
        <dbReference type="ChEBI" id="CHEBI:57540"/>
    </ligand>
</feature>
<dbReference type="Proteomes" id="UP000676565">
    <property type="component" value="Unassembled WGS sequence"/>
</dbReference>
<evidence type="ECO:0000313" key="10">
    <source>
        <dbReference type="EMBL" id="MBP3956999.1"/>
    </source>
</evidence>
<feature type="binding site" evidence="7">
    <location>
        <begin position="115"/>
        <end position="117"/>
    </location>
    <ligand>
        <name>NAD(+)</name>
        <dbReference type="ChEBI" id="CHEBI:57540"/>
    </ligand>
</feature>
<evidence type="ECO:0000256" key="4">
    <source>
        <dbReference type="ARBA" id="ARBA00023002"/>
    </source>
</evidence>
<evidence type="ECO:0000256" key="3">
    <source>
        <dbReference type="ARBA" id="ARBA00012967"/>
    </source>
</evidence>
<dbReference type="NCBIfam" id="TIGR01771">
    <property type="entry name" value="L-LDH-NAD"/>
    <property type="match status" value="1"/>
</dbReference>
<feature type="domain" description="Lactate/malate dehydrogenase C-terminal" evidence="9">
    <location>
        <begin position="145"/>
        <end position="310"/>
    </location>
</feature>
<feature type="active site" description="Proton acceptor" evidence="7">
    <location>
        <position position="175"/>
    </location>
</feature>